<feature type="compositionally biased region" description="Basic residues" evidence="1">
    <location>
        <begin position="1"/>
        <end position="23"/>
    </location>
</feature>
<organism evidence="2 3">
    <name type="scientific">Peteryoungia desertarenae</name>
    <dbReference type="NCBI Taxonomy" id="1813451"/>
    <lineage>
        <taxon>Bacteria</taxon>
        <taxon>Pseudomonadati</taxon>
        <taxon>Pseudomonadota</taxon>
        <taxon>Alphaproteobacteria</taxon>
        <taxon>Hyphomicrobiales</taxon>
        <taxon>Rhizobiaceae</taxon>
        <taxon>Peteryoungia</taxon>
    </lineage>
</organism>
<evidence type="ECO:0000313" key="3">
    <source>
        <dbReference type="Proteomes" id="UP000308530"/>
    </source>
</evidence>
<dbReference type="InterPro" id="IPR035437">
    <property type="entry name" value="SNase_OB-fold_sf"/>
</dbReference>
<feature type="compositionally biased region" description="Polar residues" evidence="1">
    <location>
        <begin position="63"/>
        <end position="72"/>
    </location>
</feature>
<dbReference type="EMBL" id="CP058350">
    <property type="protein sequence ID" value="QLF71398.1"/>
    <property type="molecule type" value="Genomic_DNA"/>
</dbReference>
<evidence type="ECO:0000313" key="2">
    <source>
        <dbReference type="EMBL" id="QLF71398.1"/>
    </source>
</evidence>
<dbReference type="Proteomes" id="UP000308530">
    <property type="component" value="Chromosome"/>
</dbReference>
<protein>
    <submittedName>
        <fullName evidence="2">Nuclease</fullName>
    </submittedName>
</protein>
<feature type="region of interest" description="Disordered" evidence="1">
    <location>
        <begin position="1"/>
        <end position="28"/>
    </location>
</feature>
<dbReference type="SUPFAM" id="SSF50199">
    <property type="entry name" value="Staphylococcal nuclease"/>
    <property type="match status" value="1"/>
</dbReference>
<feature type="region of interest" description="Disordered" evidence="1">
    <location>
        <begin position="63"/>
        <end position="102"/>
    </location>
</feature>
<proteinExistence type="predicted"/>
<reference evidence="2 3" key="1">
    <citation type="submission" date="2020-06" db="EMBL/GenBank/DDBJ databases">
        <title>Genome sequence of Rhizobium sp strain ADMK78.</title>
        <authorList>
            <person name="Rahi P."/>
        </authorList>
    </citation>
    <scope>NUCLEOTIDE SEQUENCE [LARGE SCALE GENOMIC DNA]</scope>
    <source>
        <strain evidence="2 3">ADMK78</strain>
    </source>
</reference>
<feature type="compositionally biased region" description="Pro residues" evidence="1">
    <location>
        <begin position="91"/>
        <end position="102"/>
    </location>
</feature>
<accession>A0ABX6QSF4</accession>
<name>A0ABX6QSF4_9HYPH</name>
<evidence type="ECO:0000256" key="1">
    <source>
        <dbReference type="SAM" id="MobiDB-lite"/>
    </source>
</evidence>
<gene>
    <name evidence="2" type="ORF">FE840_012710</name>
</gene>
<sequence length="258" mass="27775">MMARNNARRAPARRRKTQRRTRGNGRSGAAGLTPWLLVLLVVVGGIALYDNRVSAWRTVSPYLSSGGSSPQVASAPPKEKRDTAVATKPETAPPRLGPIPPERVPETAGAPLPVVKPTVDVIGQQSVAASTADRATIGEGLSGRFYFCGTSGLDNCVAEGDTFWYRSTRITLADVITPRTEGADCQQERDLGFKAKVRLKDLLNEGRFNLQELRDQADAAQSTAVHRVVTRDGRSLGSILVSEGLAKPRASRQQGWCS</sequence>
<keyword evidence="3" id="KW-1185">Reference proteome</keyword>
<dbReference type="Gene3D" id="2.40.50.90">
    <property type="match status" value="1"/>
</dbReference>